<accession>A0A378VYG6</accession>
<proteinExistence type="predicted"/>
<feature type="compositionally biased region" description="Polar residues" evidence="1">
    <location>
        <begin position="43"/>
        <end position="60"/>
    </location>
</feature>
<dbReference type="AlphaFoldDB" id="A0A378VYG6"/>
<sequence length="60" mass="6529">MSAEEKEFERFAATIAEATQGKLDGIVHCAGYFTPSRRWISKPSPNGSTNTASTPSPRWG</sequence>
<gene>
    <name evidence="2" type="ORF">NCTC11421_01398</name>
</gene>
<organism evidence="2">
    <name type="scientific">Neisseria gonorrhoeae</name>
    <dbReference type="NCBI Taxonomy" id="485"/>
    <lineage>
        <taxon>Bacteria</taxon>
        <taxon>Pseudomonadati</taxon>
        <taxon>Pseudomonadota</taxon>
        <taxon>Betaproteobacteria</taxon>
        <taxon>Neisseriales</taxon>
        <taxon>Neisseriaceae</taxon>
        <taxon>Neisseria</taxon>
    </lineage>
</organism>
<dbReference type="EMBL" id="UGRI01000001">
    <property type="protein sequence ID" value="SUA21364.1"/>
    <property type="molecule type" value="Genomic_DNA"/>
</dbReference>
<feature type="region of interest" description="Disordered" evidence="1">
    <location>
        <begin position="37"/>
        <end position="60"/>
    </location>
</feature>
<name>A0A378VYG6_NEIGO</name>
<evidence type="ECO:0000256" key="1">
    <source>
        <dbReference type="SAM" id="MobiDB-lite"/>
    </source>
</evidence>
<evidence type="ECO:0000313" key="2">
    <source>
        <dbReference type="EMBL" id="SUA21364.1"/>
    </source>
</evidence>
<reference evidence="2" key="1">
    <citation type="submission" date="2018-06" db="EMBL/GenBank/DDBJ databases">
        <authorList>
            <consortium name="Pathogen Informatics"/>
            <person name="Doyle S."/>
        </authorList>
    </citation>
    <scope>NUCLEOTIDE SEQUENCE [LARGE SCALE GENOMIC DNA]</scope>
    <source>
        <strain evidence="2">NCTC11421</strain>
    </source>
</reference>
<protein>
    <submittedName>
        <fullName evidence="2">Short chain dehydrogenase</fullName>
    </submittedName>
</protein>